<dbReference type="Gene3D" id="3.40.630.10">
    <property type="entry name" value="Zn peptidases"/>
    <property type="match status" value="1"/>
</dbReference>
<comment type="cofactor">
    <cofactor evidence="1">
        <name>Zn(2+)</name>
        <dbReference type="ChEBI" id="CHEBI:29105"/>
    </cofactor>
</comment>
<evidence type="ECO:0000256" key="2">
    <source>
        <dbReference type="ARBA" id="ARBA00005634"/>
    </source>
</evidence>
<dbReference type="GO" id="GO:0008235">
    <property type="term" value="F:metalloexopeptidase activity"/>
    <property type="evidence" value="ECO:0007669"/>
    <property type="project" value="InterPro"/>
</dbReference>
<comment type="similarity">
    <text evidence="2">Belongs to the peptidase M28 family. M28B subfamily.</text>
</comment>
<feature type="non-terminal residue" evidence="4">
    <location>
        <position position="1"/>
    </location>
</feature>
<reference evidence="4 5" key="1">
    <citation type="submission" date="2024-05" db="EMBL/GenBank/DDBJ databases">
        <authorList>
            <person name="Wallberg A."/>
        </authorList>
    </citation>
    <scope>NUCLEOTIDE SEQUENCE [LARGE SCALE GENOMIC DNA]</scope>
</reference>
<dbReference type="InterPro" id="IPR007484">
    <property type="entry name" value="Peptidase_M28"/>
</dbReference>
<name>A0AAV2RU57_MEGNR</name>
<dbReference type="GO" id="GO:0006508">
    <property type="term" value="P:proteolysis"/>
    <property type="evidence" value="ECO:0007669"/>
    <property type="project" value="InterPro"/>
</dbReference>
<sequence length="295" mass="33053">GSPGLDDNGSGLASMLETARVLSDGGCAFQHSIFFVAFDLEEIGTQGSLMFVKDYLVGSVMNKFGIPEITGCYVVDCISNWEPELNSQEFPARWEAHLPDTVKSLEAHNYTGDFAAIIYRKQVDSRLAEVFRKYYSGLGDDEYRLELMGLEELGREMPAGLVLKNHFDFIRSDHVRFWWLNDTAYNESMPAVLLTDMGPFRGMMRECYHQACDIYNNRTVNLGMVKKVTQALVWSVSELALSQCGPRGRLSAQQLFVLMGGDSFTDPTEGISLTALQNAMELLHFLGIMPLRETP</sequence>
<dbReference type="InterPro" id="IPR045175">
    <property type="entry name" value="M28_fam"/>
</dbReference>
<organism evidence="4 5">
    <name type="scientific">Meganyctiphanes norvegica</name>
    <name type="common">Northern krill</name>
    <name type="synonym">Thysanopoda norvegica</name>
    <dbReference type="NCBI Taxonomy" id="48144"/>
    <lineage>
        <taxon>Eukaryota</taxon>
        <taxon>Metazoa</taxon>
        <taxon>Ecdysozoa</taxon>
        <taxon>Arthropoda</taxon>
        <taxon>Crustacea</taxon>
        <taxon>Multicrustacea</taxon>
        <taxon>Malacostraca</taxon>
        <taxon>Eumalacostraca</taxon>
        <taxon>Eucarida</taxon>
        <taxon>Euphausiacea</taxon>
        <taxon>Euphausiidae</taxon>
        <taxon>Meganyctiphanes</taxon>
    </lineage>
</organism>
<evidence type="ECO:0000313" key="5">
    <source>
        <dbReference type="Proteomes" id="UP001497623"/>
    </source>
</evidence>
<dbReference type="EMBL" id="CAXKWB010034088">
    <property type="protein sequence ID" value="CAL4144106.1"/>
    <property type="molecule type" value="Genomic_DNA"/>
</dbReference>
<evidence type="ECO:0000259" key="3">
    <source>
        <dbReference type="Pfam" id="PF04389"/>
    </source>
</evidence>
<dbReference type="PANTHER" id="PTHR12147:SF26">
    <property type="entry name" value="PEPTIDASE M28 DOMAIN-CONTAINING PROTEIN"/>
    <property type="match status" value="1"/>
</dbReference>
<evidence type="ECO:0000313" key="4">
    <source>
        <dbReference type="EMBL" id="CAL4144106.1"/>
    </source>
</evidence>
<keyword evidence="5" id="KW-1185">Reference proteome</keyword>
<dbReference type="AlphaFoldDB" id="A0AAV2RU57"/>
<comment type="caution">
    <text evidence="4">The sequence shown here is derived from an EMBL/GenBank/DDBJ whole genome shotgun (WGS) entry which is preliminary data.</text>
</comment>
<dbReference type="SUPFAM" id="SSF53187">
    <property type="entry name" value="Zn-dependent exopeptidases"/>
    <property type="match status" value="1"/>
</dbReference>
<feature type="domain" description="Peptidase M28" evidence="3">
    <location>
        <begin position="2"/>
        <end position="53"/>
    </location>
</feature>
<dbReference type="PANTHER" id="PTHR12147">
    <property type="entry name" value="METALLOPEPTIDASE M28 FAMILY MEMBER"/>
    <property type="match status" value="1"/>
</dbReference>
<gene>
    <name evidence="4" type="ORF">MNOR_LOCUS29435</name>
</gene>
<proteinExistence type="inferred from homology"/>
<accession>A0AAV2RU57</accession>
<evidence type="ECO:0000256" key="1">
    <source>
        <dbReference type="ARBA" id="ARBA00001947"/>
    </source>
</evidence>
<dbReference type="Proteomes" id="UP001497623">
    <property type="component" value="Unassembled WGS sequence"/>
</dbReference>
<protein>
    <recommendedName>
        <fullName evidence="3">Peptidase M28 domain-containing protein</fullName>
    </recommendedName>
</protein>
<dbReference type="Pfam" id="PF04389">
    <property type="entry name" value="Peptidase_M28"/>
    <property type="match status" value="1"/>
</dbReference>